<dbReference type="PANTHER" id="PTHR43054:SF1">
    <property type="entry name" value="SCYLLO-INOSITOL 2-DEHYDROGENASE (NADP(+)) IOLU"/>
    <property type="match status" value="1"/>
</dbReference>
<dbReference type="Pfam" id="PF22725">
    <property type="entry name" value="GFO_IDH_MocA_C3"/>
    <property type="match status" value="1"/>
</dbReference>
<organism evidence="3 4">
    <name type="scientific">Erysipelothrix larvae</name>
    <dbReference type="NCBI Taxonomy" id="1514105"/>
    <lineage>
        <taxon>Bacteria</taxon>
        <taxon>Bacillati</taxon>
        <taxon>Bacillota</taxon>
        <taxon>Erysipelotrichia</taxon>
        <taxon>Erysipelotrichales</taxon>
        <taxon>Erysipelotrichaceae</taxon>
        <taxon>Erysipelothrix</taxon>
    </lineage>
</organism>
<evidence type="ECO:0000313" key="4">
    <source>
        <dbReference type="Proteomes" id="UP000063781"/>
    </source>
</evidence>
<dbReference type="Pfam" id="PF01408">
    <property type="entry name" value="GFO_IDH_MocA"/>
    <property type="match status" value="1"/>
</dbReference>
<feature type="domain" description="Gfo/Idh/MocA-like oxidoreductase N-terminal" evidence="1">
    <location>
        <begin position="2"/>
        <end position="119"/>
    </location>
</feature>
<dbReference type="EMBL" id="CP013213">
    <property type="protein sequence ID" value="AMC94546.1"/>
    <property type="molecule type" value="Genomic_DNA"/>
</dbReference>
<sequence>MIRFGVVGTGVIVETFIRSARVHEGVSFDAVLSRREETGRQFADKLHIPNVYTDLETMLLDQTLDAIYIASPNSLHYPQAKQALLSGKHVLVEKPFAGNQTRAKELINLAQEKGLILMEAICNIHMPHFNILKENLASLGDIKLIQCNYSQYSSRYDALLEGDLPNVFNPAFSGGALADINIYNIHFVVGLFGLPKGIKYDANVHDNGIDLSGILVLDYGNFKAVLVGAKDSFSKNFGQIQGEKGYVYIEDGVNSLEKLKFISSQGDKEIKEQTMPRLYYELETFVNMVDNNDLALRDVYLQESLDVVKVAQEARRQIGLEFDS</sequence>
<gene>
    <name evidence="3" type="ORF">AOC36_11350</name>
</gene>
<protein>
    <submittedName>
        <fullName evidence="3">Oxidoreductase</fullName>
    </submittedName>
</protein>
<dbReference type="Proteomes" id="UP000063781">
    <property type="component" value="Chromosome"/>
</dbReference>
<dbReference type="SUPFAM" id="SSF51735">
    <property type="entry name" value="NAD(P)-binding Rossmann-fold domains"/>
    <property type="match status" value="1"/>
</dbReference>
<evidence type="ECO:0000259" key="1">
    <source>
        <dbReference type="Pfam" id="PF01408"/>
    </source>
</evidence>
<dbReference type="InterPro" id="IPR000683">
    <property type="entry name" value="Gfo/Idh/MocA-like_OxRdtase_N"/>
</dbReference>
<dbReference type="PANTHER" id="PTHR43054">
    <property type="match status" value="1"/>
</dbReference>
<reference evidence="3 4" key="1">
    <citation type="submission" date="2015-10" db="EMBL/GenBank/DDBJ databases">
        <title>Erysipelothrix larvae sp. LV19 isolated from the larval gut of the rhinoceros beetle, Trypoxylus dichotomus.</title>
        <authorList>
            <person name="Lim S."/>
            <person name="Kim B.-C."/>
        </authorList>
    </citation>
    <scope>NUCLEOTIDE SEQUENCE [LARGE SCALE GENOMIC DNA]</scope>
    <source>
        <strain evidence="3 4">LV19</strain>
    </source>
</reference>
<feature type="domain" description="GFO/IDH/MocA-like oxidoreductase" evidence="2">
    <location>
        <begin position="138"/>
        <end position="246"/>
    </location>
</feature>
<dbReference type="InterPro" id="IPR055170">
    <property type="entry name" value="GFO_IDH_MocA-like_dom"/>
</dbReference>
<keyword evidence="4" id="KW-1185">Reference proteome</keyword>
<dbReference type="KEGG" id="erl:AOC36_11350"/>
<dbReference type="SUPFAM" id="SSF55347">
    <property type="entry name" value="Glyceraldehyde-3-phosphate dehydrogenase-like, C-terminal domain"/>
    <property type="match status" value="1"/>
</dbReference>
<dbReference type="RefSeq" id="WP_067634406.1">
    <property type="nucleotide sequence ID" value="NZ_CP013213.1"/>
</dbReference>
<dbReference type="Gene3D" id="3.30.360.10">
    <property type="entry name" value="Dihydrodipicolinate Reductase, domain 2"/>
    <property type="match status" value="1"/>
</dbReference>
<dbReference type="GO" id="GO:0000166">
    <property type="term" value="F:nucleotide binding"/>
    <property type="evidence" value="ECO:0007669"/>
    <property type="project" value="InterPro"/>
</dbReference>
<evidence type="ECO:0000259" key="2">
    <source>
        <dbReference type="Pfam" id="PF22725"/>
    </source>
</evidence>
<dbReference type="STRING" id="1514105.AOC36_11350"/>
<evidence type="ECO:0000313" key="3">
    <source>
        <dbReference type="EMBL" id="AMC94546.1"/>
    </source>
</evidence>
<dbReference type="InterPro" id="IPR036291">
    <property type="entry name" value="NAD(P)-bd_dom_sf"/>
</dbReference>
<dbReference type="AlphaFoldDB" id="A0A120JU08"/>
<accession>A0A120JU08</accession>
<proteinExistence type="predicted"/>
<name>A0A120JU08_9FIRM</name>
<dbReference type="Gene3D" id="3.40.50.720">
    <property type="entry name" value="NAD(P)-binding Rossmann-like Domain"/>
    <property type="match status" value="1"/>
</dbReference>